<dbReference type="RefSeq" id="WP_163571006.1">
    <property type="nucleotide sequence ID" value="NZ_BAAANY010000023.1"/>
</dbReference>
<name>A0ABN2IBG5_9ACTN</name>
<dbReference type="Proteomes" id="UP001500618">
    <property type="component" value="Unassembled WGS sequence"/>
</dbReference>
<protein>
    <submittedName>
        <fullName evidence="1">Uncharacterized protein</fullName>
    </submittedName>
</protein>
<comment type="caution">
    <text evidence="1">The sequence shown here is derived from an EMBL/GenBank/DDBJ whole genome shotgun (WGS) entry which is preliminary data.</text>
</comment>
<dbReference type="InterPro" id="IPR045677">
    <property type="entry name" value="DUF6197"/>
</dbReference>
<dbReference type="EMBL" id="BAAANY010000023">
    <property type="protein sequence ID" value="GAA1701776.1"/>
    <property type="molecule type" value="Genomic_DNA"/>
</dbReference>
<sequence>MTPSEVLVKAADLIDKHGWWDGQGDLPSPGGSLCAALAIRWIAPNSDSWPIQRAAFARLADFAGIPLNDGSLAIADWNDAHTHVEVVTAMRAAAAE</sequence>
<gene>
    <name evidence="1" type="ORF">GCM10009765_59210</name>
</gene>
<evidence type="ECO:0000313" key="1">
    <source>
        <dbReference type="EMBL" id="GAA1701776.1"/>
    </source>
</evidence>
<reference evidence="1 2" key="1">
    <citation type="journal article" date="2019" name="Int. J. Syst. Evol. Microbiol.">
        <title>The Global Catalogue of Microorganisms (GCM) 10K type strain sequencing project: providing services to taxonomists for standard genome sequencing and annotation.</title>
        <authorList>
            <consortium name="The Broad Institute Genomics Platform"/>
            <consortium name="The Broad Institute Genome Sequencing Center for Infectious Disease"/>
            <person name="Wu L."/>
            <person name="Ma J."/>
        </authorList>
    </citation>
    <scope>NUCLEOTIDE SEQUENCE [LARGE SCALE GENOMIC DNA]</scope>
    <source>
        <strain evidence="1 2">JCM 14718</strain>
    </source>
</reference>
<dbReference type="Pfam" id="PF19698">
    <property type="entry name" value="DUF6197"/>
    <property type="match status" value="1"/>
</dbReference>
<evidence type="ECO:0000313" key="2">
    <source>
        <dbReference type="Proteomes" id="UP001500618"/>
    </source>
</evidence>
<accession>A0ABN2IBG5</accession>
<keyword evidence="2" id="KW-1185">Reference proteome</keyword>
<proteinExistence type="predicted"/>
<organism evidence="1 2">
    <name type="scientific">Fodinicola feengrottensis</name>
    <dbReference type="NCBI Taxonomy" id="435914"/>
    <lineage>
        <taxon>Bacteria</taxon>
        <taxon>Bacillati</taxon>
        <taxon>Actinomycetota</taxon>
        <taxon>Actinomycetes</taxon>
        <taxon>Mycobacteriales</taxon>
        <taxon>Fodinicola</taxon>
    </lineage>
</organism>